<feature type="domain" description="Outer membrane protein beta-barrel" evidence="2">
    <location>
        <begin position="6"/>
        <end position="84"/>
    </location>
</feature>
<dbReference type="Pfam" id="PF13505">
    <property type="entry name" value="OMP_b-brl"/>
    <property type="match status" value="1"/>
</dbReference>
<dbReference type="Proteomes" id="UP000014461">
    <property type="component" value="Unassembled WGS sequence"/>
</dbReference>
<keyword evidence="1" id="KW-0732">Signal</keyword>
<dbReference type="AlphaFoldDB" id="R9PN20"/>
<organism evidence="3 4">
    <name type="scientific">Agarivorans albus MKT 106</name>
    <dbReference type="NCBI Taxonomy" id="1331007"/>
    <lineage>
        <taxon>Bacteria</taxon>
        <taxon>Pseudomonadati</taxon>
        <taxon>Pseudomonadota</taxon>
        <taxon>Gammaproteobacteria</taxon>
        <taxon>Alteromonadales</taxon>
        <taxon>Alteromonadaceae</taxon>
        <taxon>Agarivorans</taxon>
    </lineage>
</organism>
<proteinExistence type="predicted"/>
<dbReference type="SUPFAM" id="SSF56925">
    <property type="entry name" value="OMPA-like"/>
    <property type="match status" value="1"/>
</dbReference>
<protein>
    <recommendedName>
        <fullName evidence="2">Outer membrane protein beta-barrel domain-containing protein</fullName>
    </recommendedName>
</protein>
<dbReference type="EMBL" id="BARX01000019">
    <property type="protein sequence ID" value="GAD02772.1"/>
    <property type="molecule type" value="Genomic_DNA"/>
</dbReference>
<sequence>MGSLLVKGNLPITEQTAMYVLLGGSIAKLDQQNVASSTESGTSFGLGAHYAFSRNSAVTIEYLNSLNSSKAKIGGINLAFQYRF</sequence>
<dbReference type="InterPro" id="IPR027385">
    <property type="entry name" value="Beta-barrel_OMP"/>
</dbReference>
<evidence type="ECO:0000256" key="1">
    <source>
        <dbReference type="ARBA" id="ARBA00022729"/>
    </source>
</evidence>
<accession>R9PN20</accession>
<evidence type="ECO:0000259" key="2">
    <source>
        <dbReference type="Pfam" id="PF13505"/>
    </source>
</evidence>
<keyword evidence="4" id="KW-1185">Reference proteome</keyword>
<evidence type="ECO:0000313" key="3">
    <source>
        <dbReference type="EMBL" id="GAD02772.1"/>
    </source>
</evidence>
<dbReference type="InterPro" id="IPR011250">
    <property type="entry name" value="OMP/PagP_B-barrel"/>
</dbReference>
<comment type="caution">
    <text evidence="3">The sequence shown here is derived from an EMBL/GenBank/DDBJ whole genome shotgun (WGS) entry which is preliminary data.</text>
</comment>
<dbReference type="Gene3D" id="2.40.160.20">
    <property type="match status" value="1"/>
</dbReference>
<dbReference type="STRING" id="1331007.AALB_2852"/>
<gene>
    <name evidence="3" type="ORF">AALB_2852</name>
</gene>
<name>R9PN20_AGAAL</name>
<evidence type="ECO:0000313" key="4">
    <source>
        <dbReference type="Proteomes" id="UP000014461"/>
    </source>
</evidence>
<reference evidence="3" key="1">
    <citation type="journal article" date="2013" name="Genome Announc.">
        <title>Draft Genome Sequence of Agarivorans albus Strain MKT 106T, an Agarolytic Marine Bacterium.</title>
        <authorList>
            <person name="Yasuike M."/>
            <person name="Nakamura Y."/>
            <person name="Kai W."/>
            <person name="Fujiwara A."/>
            <person name="Fukui Y."/>
            <person name="Satomi M."/>
            <person name="Sano M."/>
        </authorList>
    </citation>
    <scope>NUCLEOTIDE SEQUENCE [LARGE SCALE GENOMIC DNA]</scope>
</reference>